<accession>A0A382LFS0</accession>
<sequence length="194" mass="23017">QINSRLELLLTEQNKSLTLFLNKDFIVAFEQVLERAKAIWPNREYDMIINRDQQILSPSDFGFHNALRKKNGSLVFLDFEYFGWDDPVKLMCDFAFHPGMALSMEMRRYWYQESLKLYGEGLIPRLNASWPLYGFCWVLILLNEFPGDIWKRRCAADSTITDSREDLQQLQLERARNLLKFIDLSVKKQTFDFI</sequence>
<feature type="non-terminal residue" evidence="1">
    <location>
        <position position="1"/>
    </location>
</feature>
<organism evidence="1">
    <name type="scientific">marine metagenome</name>
    <dbReference type="NCBI Taxonomy" id="408172"/>
    <lineage>
        <taxon>unclassified sequences</taxon>
        <taxon>metagenomes</taxon>
        <taxon>ecological metagenomes</taxon>
    </lineage>
</organism>
<dbReference type="AlphaFoldDB" id="A0A382LFS0"/>
<reference evidence="1" key="1">
    <citation type="submission" date="2018-05" db="EMBL/GenBank/DDBJ databases">
        <authorList>
            <person name="Lanie J.A."/>
            <person name="Ng W.-L."/>
            <person name="Kazmierczak K.M."/>
            <person name="Andrzejewski T.M."/>
            <person name="Davidsen T.M."/>
            <person name="Wayne K.J."/>
            <person name="Tettelin H."/>
            <person name="Glass J.I."/>
            <person name="Rusch D."/>
            <person name="Podicherti R."/>
            <person name="Tsui H.-C.T."/>
            <person name="Winkler M.E."/>
        </authorList>
    </citation>
    <scope>NUCLEOTIDE SEQUENCE</scope>
</reference>
<dbReference type="EMBL" id="UINC01086739">
    <property type="protein sequence ID" value="SVC35470.1"/>
    <property type="molecule type" value="Genomic_DNA"/>
</dbReference>
<evidence type="ECO:0008006" key="2">
    <source>
        <dbReference type="Google" id="ProtNLM"/>
    </source>
</evidence>
<gene>
    <name evidence="1" type="ORF">METZ01_LOCUS288324</name>
</gene>
<protein>
    <recommendedName>
        <fullName evidence="2">Aminoglycoside phosphotransferase domain-containing protein</fullName>
    </recommendedName>
</protein>
<proteinExistence type="predicted"/>
<name>A0A382LFS0_9ZZZZ</name>
<evidence type="ECO:0000313" key="1">
    <source>
        <dbReference type="EMBL" id="SVC35470.1"/>
    </source>
</evidence>